<name>A0A1A5YJE2_9BACL</name>
<feature type="domain" description="Beta-lactamase-related" evidence="2">
    <location>
        <begin position="27"/>
        <end position="362"/>
    </location>
</feature>
<dbReference type="AlphaFoldDB" id="A0A1A5YJE2"/>
<dbReference type="InterPro" id="IPR050789">
    <property type="entry name" value="Diverse_Enzym_Activities"/>
</dbReference>
<dbReference type="PANTHER" id="PTHR43283:SF11">
    <property type="entry name" value="BETA-LACTAMASE-RELATED DOMAIN-CONTAINING PROTEIN"/>
    <property type="match status" value="1"/>
</dbReference>
<dbReference type="STRING" id="1844972.A7K91_10700"/>
<sequence length="782" mass="87006">MNSTHEGKTDGLAEELGYDNRALDVLQAHYEALIADGTLQGASYLIARKGKVIARRALGRLNHQENSPELMPDSIRKAYSITKAFTAVAIGQLIDRGLLHLHQSAASILPEMDTSKHREITIFHLLTHTSGLRGDPGFHNEPYPLPWFERIIREYCNDQQGISWIQTILAGPLQTMPGKEWIYSTSGYALLGAIISKVTGKPYETYIREEILEPLGMERSFFAVPEALWGEVCVTQEWDREALQFSIKPREEAPPRSGNGLYSSLDDLWKFGQMMLNGGHLDGKRILSPRAVELLTSNHMKGIAHNGWGNELANYSFGLGWSLEHYDLCSQGTFSHEGFGHSGLYIDPAEELVFVFFVPSFKGFTNESVLMPRAIVWSGLLAKTEARKSSNPLLSVTPAEAGYEPESLLRLEEHFDRLIGAELVQCGSYLLSRDGEIFATGAMGPLRHNDPAGKLEVNSIRRIASITKLFTAAAVFQLIEQGKLFLRQPVAEWIPEFKHPLYEKITIMQLLNHTSGLPADGGYYQEPYPAGWWAVMFAYLPETEGPWAVTDPEELEKQRRSAWIRAMLGGKPLSRPGEEWSYSSAGYAILGELIARASGKPYEQYILEHIAEPLGMTRTFFDVPQELQDEVCLVADNEYERLIGERKDKAYSPPPSGGGLYSTLPDLFRFGQMLLNGGSLDGVKILSRKSIERMSANSLEPGIFAFDWGGRCESKIYGIGPTLAGAGEWLPEGSFCHEGAGRSKLVVDPQHNAVMIYFVPSNKDWSPETVIGTLNIMGAGWR</sequence>
<dbReference type="SUPFAM" id="SSF56601">
    <property type="entry name" value="beta-lactamase/transpeptidase-like"/>
    <property type="match status" value="2"/>
</dbReference>
<dbReference type="InterPro" id="IPR001466">
    <property type="entry name" value="Beta-lactam-related"/>
</dbReference>
<proteinExistence type="predicted"/>
<comment type="caution">
    <text evidence="3">The sequence shown here is derived from an EMBL/GenBank/DDBJ whole genome shotgun (WGS) entry which is preliminary data.</text>
</comment>
<dbReference type="EMBL" id="LYPA01000056">
    <property type="protein sequence ID" value="OBR65510.1"/>
    <property type="molecule type" value="Genomic_DNA"/>
</dbReference>
<keyword evidence="4" id="KW-1185">Reference proteome</keyword>
<evidence type="ECO:0000313" key="3">
    <source>
        <dbReference type="EMBL" id="OBR65510.1"/>
    </source>
</evidence>
<gene>
    <name evidence="3" type="ORF">A7K91_10700</name>
</gene>
<dbReference type="Proteomes" id="UP000092024">
    <property type="component" value="Unassembled WGS sequence"/>
</dbReference>
<dbReference type="RefSeq" id="WP_068683232.1">
    <property type="nucleotide sequence ID" value="NZ_LYPA01000056.1"/>
</dbReference>
<organism evidence="3 4">
    <name type="scientific">Paenibacillus oryzae</name>
    <dbReference type="NCBI Taxonomy" id="1844972"/>
    <lineage>
        <taxon>Bacteria</taxon>
        <taxon>Bacillati</taxon>
        <taxon>Bacillota</taxon>
        <taxon>Bacilli</taxon>
        <taxon>Bacillales</taxon>
        <taxon>Paenibacillaceae</taxon>
        <taxon>Paenibacillus</taxon>
    </lineage>
</organism>
<dbReference type="Gene3D" id="3.40.710.10">
    <property type="entry name" value="DD-peptidase/beta-lactamase superfamily"/>
    <property type="match status" value="2"/>
</dbReference>
<dbReference type="OrthoDB" id="9770183at2"/>
<accession>A0A1A5YJE2</accession>
<dbReference type="PANTHER" id="PTHR43283">
    <property type="entry name" value="BETA-LACTAMASE-RELATED"/>
    <property type="match status" value="1"/>
</dbReference>
<evidence type="ECO:0000259" key="2">
    <source>
        <dbReference type="Pfam" id="PF00144"/>
    </source>
</evidence>
<keyword evidence="1" id="KW-0378">Hydrolase</keyword>
<evidence type="ECO:0000256" key="1">
    <source>
        <dbReference type="ARBA" id="ARBA00022801"/>
    </source>
</evidence>
<protein>
    <recommendedName>
        <fullName evidence="2">Beta-lactamase-related domain-containing protein</fullName>
    </recommendedName>
</protein>
<evidence type="ECO:0000313" key="4">
    <source>
        <dbReference type="Proteomes" id="UP000092024"/>
    </source>
</evidence>
<reference evidence="3 4" key="1">
    <citation type="submission" date="2016-05" db="EMBL/GenBank/DDBJ databases">
        <title>Paenibacillus oryzae. sp. nov., isolated from the rice root.</title>
        <authorList>
            <person name="Zhang J."/>
            <person name="Zhang X."/>
        </authorList>
    </citation>
    <scope>NUCLEOTIDE SEQUENCE [LARGE SCALE GENOMIC DNA]</scope>
    <source>
        <strain evidence="3 4">1DrF-4</strain>
    </source>
</reference>
<dbReference type="GO" id="GO:0016787">
    <property type="term" value="F:hydrolase activity"/>
    <property type="evidence" value="ECO:0007669"/>
    <property type="project" value="UniProtKB-KW"/>
</dbReference>
<dbReference type="Pfam" id="PF00144">
    <property type="entry name" value="Beta-lactamase"/>
    <property type="match status" value="2"/>
</dbReference>
<dbReference type="InterPro" id="IPR012338">
    <property type="entry name" value="Beta-lactam/transpept-like"/>
</dbReference>
<feature type="domain" description="Beta-lactamase-related" evidence="2">
    <location>
        <begin position="426"/>
        <end position="763"/>
    </location>
</feature>